<name>A0A8J2TMI3_9BACI</name>
<sequence length="424" mass="46853">MAMKERQKMKRAVYHLWTFTISKFISNFGAQIFAFAVSFYILQVTGSASSFAINLLCNVLPRIAAGPFAGLAADRFSRKKIIILSHLITGVTILGLILLHIYSSEVSIPILYAATAIFSLASSFSGIAFTSSITSLVDHEQIQRAMSLNQMVISMAAVASPAAGGILYGFLSLHLIFMIYFAAIIIALILEATMDFTLYGKPRTENIQESMWVNMKKGFVYVKGSTILVTIISIAFVVNFFMGAFQVGYSYILIDQLKMPAEHFGIAESALAIGMLVIAIYMSMAKEFKYPLVISKYGILFLGLIIGVYSLPLIISFSYWLVFAYFSVLMFLIGASTTFINTPIQVMMQRDIDDEYKGRVFSIVETGAQALVPAGTLLFGVLYDLFPAPWIMTSSACLLMASVLFLARSTVIQKVYPEKFEQIS</sequence>
<gene>
    <name evidence="8" type="ORF">GCM10010978_21040</name>
</gene>
<dbReference type="Gene3D" id="1.20.1250.20">
    <property type="entry name" value="MFS general substrate transporter like domains"/>
    <property type="match status" value="1"/>
</dbReference>
<evidence type="ECO:0000256" key="4">
    <source>
        <dbReference type="ARBA" id="ARBA00022692"/>
    </source>
</evidence>
<dbReference type="EMBL" id="BMEV01000038">
    <property type="protein sequence ID" value="GFZ79468.1"/>
    <property type="molecule type" value="Genomic_DNA"/>
</dbReference>
<feature type="transmembrane region" description="Helical" evidence="7">
    <location>
        <begin position="388"/>
        <end position="407"/>
    </location>
</feature>
<keyword evidence="2" id="KW-0813">Transport</keyword>
<feature type="transmembrane region" description="Helical" evidence="7">
    <location>
        <begin position="321"/>
        <end position="340"/>
    </location>
</feature>
<dbReference type="PANTHER" id="PTHR43266:SF9">
    <property type="entry name" value="PERMEASE, MAJOR FACILITATOR SUPERFAMILY-RELATED"/>
    <property type="match status" value="1"/>
</dbReference>
<protein>
    <submittedName>
        <fullName evidence="8">MFS transporter</fullName>
    </submittedName>
</protein>
<evidence type="ECO:0000256" key="2">
    <source>
        <dbReference type="ARBA" id="ARBA00022448"/>
    </source>
</evidence>
<evidence type="ECO:0000313" key="8">
    <source>
        <dbReference type="EMBL" id="GFZ79468.1"/>
    </source>
</evidence>
<proteinExistence type="predicted"/>
<feature type="transmembrane region" description="Helical" evidence="7">
    <location>
        <begin position="81"/>
        <end position="102"/>
    </location>
</feature>
<feature type="transmembrane region" description="Helical" evidence="7">
    <location>
        <begin position="297"/>
        <end position="315"/>
    </location>
</feature>
<dbReference type="AlphaFoldDB" id="A0A8J2TMI3"/>
<keyword evidence="6 7" id="KW-0472">Membrane</keyword>
<feature type="transmembrane region" description="Helical" evidence="7">
    <location>
        <begin position="108"/>
        <end position="130"/>
    </location>
</feature>
<feature type="transmembrane region" description="Helical" evidence="7">
    <location>
        <begin position="151"/>
        <end position="171"/>
    </location>
</feature>
<feature type="transmembrane region" description="Helical" evidence="7">
    <location>
        <begin position="360"/>
        <end position="382"/>
    </location>
</feature>
<evidence type="ECO:0000256" key="3">
    <source>
        <dbReference type="ARBA" id="ARBA00022475"/>
    </source>
</evidence>
<reference evidence="8" key="1">
    <citation type="journal article" date="2014" name="Int. J. Syst. Evol. Microbiol.">
        <title>Complete genome sequence of Corynebacterium casei LMG S-19264T (=DSM 44701T), isolated from a smear-ripened cheese.</title>
        <authorList>
            <consortium name="US DOE Joint Genome Institute (JGI-PGF)"/>
            <person name="Walter F."/>
            <person name="Albersmeier A."/>
            <person name="Kalinowski J."/>
            <person name="Ruckert C."/>
        </authorList>
    </citation>
    <scope>NUCLEOTIDE SEQUENCE</scope>
    <source>
        <strain evidence="8">CGMCC 1.12360</strain>
    </source>
</reference>
<comment type="caution">
    <text evidence="8">The sequence shown here is derived from an EMBL/GenBank/DDBJ whole genome shotgun (WGS) entry which is preliminary data.</text>
</comment>
<keyword evidence="9" id="KW-1185">Reference proteome</keyword>
<evidence type="ECO:0000256" key="7">
    <source>
        <dbReference type="SAM" id="Phobius"/>
    </source>
</evidence>
<feature type="transmembrane region" description="Helical" evidence="7">
    <location>
        <begin position="264"/>
        <end position="285"/>
    </location>
</feature>
<dbReference type="InterPro" id="IPR036259">
    <property type="entry name" value="MFS_trans_sf"/>
</dbReference>
<dbReference type="CDD" id="cd06173">
    <property type="entry name" value="MFS_MefA_like"/>
    <property type="match status" value="1"/>
</dbReference>
<reference evidence="8" key="2">
    <citation type="submission" date="2020-09" db="EMBL/GenBank/DDBJ databases">
        <authorList>
            <person name="Sun Q."/>
            <person name="Zhou Y."/>
        </authorList>
    </citation>
    <scope>NUCLEOTIDE SEQUENCE</scope>
    <source>
        <strain evidence="8">CGMCC 1.12360</strain>
    </source>
</reference>
<keyword evidence="3" id="KW-1003">Cell membrane</keyword>
<feature type="transmembrane region" description="Helical" evidence="7">
    <location>
        <begin position="177"/>
        <end position="199"/>
    </location>
</feature>
<dbReference type="Proteomes" id="UP000602050">
    <property type="component" value="Unassembled WGS sequence"/>
</dbReference>
<dbReference type="Pfam" id="PF07690">
    <property type="entry name" value="MFS_1"/>
    <property type="match status" value="1"/>
</dbReference>
<feature type="transmembrane region" description="Helical" evidence="7">
    <location>
        <begin position="220"/>
        <end position="244"/>
    </location>
</feature>
<evidence type="ECO:0000256" key="6">
    <source>
        <dbReference type="ARBA" id="ARBA00023136"/>
    </source>
</evidence>
<organism evidence="8 9">
    <name type="scientific">Compostibacillus humi</name>
    <dbReference type="NCBI Taxonomy" id="1245525"/>
    <lineage>
        <taxon>Bacteria</taxon>
        <taxon>Bacillati</taxon>
        <taxon>Bacillota</taxon>
        <taxon>Bacilli</taxon>
        <taxon>Bacillales</taxon>
        <taxon>Bacillaceae</taxon>
        <taxon>Compostibacillus</taxon>
    </lineage>
</organism>
<dbReference type="GO" id="GO:0005886">
    <property type="term" value="C:plasma membrane"/>
    <property type="evidence" value="ECO:0007669"/>
    <property type="project" value="UniProtKB-SubCell"/>
</dbReference>
<dbReference type="GO" id="GO:0022857">
    <property type="term" value="F:transmembrane transporter activity"/>
    <property type="evidence" value="ECO:0007669"/>
    <property type="project" value="InterPro"/>
</dbReference>
<evidence type="ECO:0000313" key="9">
    <source>
        <dbReference type="Proteomes" id="UP000602050"/>
    </source>
</evidence>
<accession>A0A8J2TMI3</accession>
<dbReference type="SUPFAM" id="SSF103473">
    <property type="entry name" value="MFS general substrate transporter"/>
    <property type="match status" value="1"/>
</dbReference>
<keyword evidence="5 7" id="KW-1133">Transmembrane helix</keyword>
<dbReference type="InterPro" id="IPR011701">
    <property type="entry name" value="MFS"/>
</dbReference>
<keyword evidence="4 7" id="KW-0812">Transmembrane</keyword>
<evidence type="ECO:0000256" key="5">
    <source>
        <dbReference type="ARBA" id="ARBA00022989"/>
    </source>
</evidence>
<feature type="transmembrane region" description="Helical" evidence="7">
    <location>
        <begin position="40"/>
        <end position="60"/>
    </location>
</feature>
<feature type="transmembrane region" description="Helical" evidence="7">
    <location>
        <begin position="12"/>
        <end position="34"/>
    </location>
</feature>
<evidence type="ECO:0000256" key="1">
    <source>
        <dbReference type="ARBA" id="ARBA00004651"/>
    </source>
</evidence>
<comment type="subcellular location">
    <subcellularLocation>
        <location evidence="1">Cell membrane</location>
        <topology evidence="1">Multi-pass membrane protein</topology>
    </subcellularLocation>
</comment>
<dbReference type="PANTHER" id="PTHR43266">
    <property type="entry name" value="MACROLIDE-EFFLUX PROTEIN"/>
    <property type="match status" value="1"/>
</dbReference>